<gene>
    <name evidence="2" type="ORF">DFR74_115155</name>
</gene>
<feature type="compositionally biased region" description="Basic and acidic residues" evidence="1">
    <location>
        <begin position="277"/>
        <end position="289"/>
    </location>
</feature>
<dbReference type="STRING" id="1210090.GCA_001613185_03041"/>
<comment type="caution">
    <text evidence="2">The sequence shown here is derived from an EMBL/GenBank/DDBJ whole genome shotgun (WGS) entry which is preliminary data.</text>
</comment>
<reference evidence="2 3" key="1">
    <citation type="submission" date="2018-06" db="EMBL/GenBank/DDBJ databases">
        <title>Genomic Encyclopedia of Type Strains, Phase IV (KMG-IV): sequencing the most valuable type-strain genomes for metagenomic binning, comparative biology and taxonomic classification.</title>
        <authorList>
            <person name="Goeker M."/>
        </authorList>
    </citation>
    <scope>NUCLEOTIDE SEQUENCE [LARGE SCALE GENOMIC DNA]</scope>
    <source>
        <strain evidence="2 3">DSM 44599</strain>
    </source>
</reference>
<evidence type="ECO:0000313" key="3">
    <source>
        <dbReference type="Proteomes" id="UP000252586"/>
    </source>
</evidence>
<dbReference type="EMBL" id="QNRE01000015">
    <property type="protein sequence ID" value="RBO85307.1"/>
    <property type="molecule type" value="Genomic_DNA"/>
</dbReference>
<keyword evidence="3" id="KW-1185">Reference proteome</keyword>
<dbReference type="RefSeq" id="WP_147265974.1">
    <property type="nucleotide sequence ID" value="NZ_JADLRS010000027.1"/>
</dbReference>
<evidence type="ECO:0000256" key="1">
    <source>
        <dbReference type="SAM" id="MobiDB-lite"/>
    </source>
</evidence>
<protein>
    <submittedName>
        <fullName evidence="2">Uncharacterized protein</fullName>
    </submittedName>
</protein>
<dbReference type="AlphaFoldDB" id="A0A366D5K2"/>
<sequence>MTHQVEVVTPTAMQRRVLNRLRAAHHRLHGILVAAESGSAPMNQAEYAALEAAISAHNHLLELARAGGVAPEWIAAMQSYAERGGRWMQYRAVPVGRVYRDSLLTAVSADVSVLREMTALNARHGVLGAREDPRLARQFDHAMTDIRSYALVITRLLRLDRDEMRQVWTRGPREWIGRGAAMVRDLDDDTARTAWITAARRDTGMYRRRVHAAASAGVHPLDATTVRTSNADLTRDIRTALALAADIESVTGPASAADAGTAIAAANLTGTAPHTGARADADTAPDHDNPYWVVPDTGLGTAPPGLDAAERP</sequence>
<evidence type="ECO:0000313" key="2">
    <source>
        <dbReference type="EMBL" id="RBO85307.1"/>
    </source>
</evidence>
<dbReference type="Proteomes" id="UP000252586">
    <property type="component" value="Unassembled WGS sequence"/>
</dbReference>
<organism evidence="2 3">
    <name type="scientific">Nocardia puris</name>
    <dbReference type="NCBI Taxonomy" id="208602"/>
    <lineage>
        <taxon>Bacteria</taxon>
        <taxon>Bacillati</taxon>
        <taxon>Actinomycetota</taxon>
        <taxon>Actinomycetes</taxon>
        <taxon>Mycobacteriales</taxon>
        <taxon>Nocardiaceae</taxon>
        <taxon>Nocardia</taxon>
    </lineage>
</organism>
<accession>A0A366D5K2</accession>
<proteinExistence type="predicted"/>
<feature type="region of interest" description="Disordered" evidence="1">
    <location>
        <begin position="274"/>
        <end position="312"/>
    </location>
</feature>
<name>A0A366D5K2_9NOCA</name>